<feature type="modified residue" description="4-aspartylphosphate" evidence="2">
    <location>
        <position position="54"/>
    </location>
</feature>
<dbReference type="Gene3D" id="3.40.50.2300">
    <property type="match status" value="1"/>
</dbReference>
<dbReference type="CDD" id="cd17569">
    <property type="entry name" value="REC_HupR-like"/>
    <property type="match status" value="1"/>
</dbReference>
<dbReference type="SMART" id="SM00448">
    <property type="entry name" value="REC"/>
    <property type="match status" value="1"/>
</dbReference>
<gene>
    <name evidence="4" type="ORF">H8E23_15795</name>
</gene>
<feature type="domain" description="Response regulatory" evidence="3">
    <location>
        <begin position="5"/>
        <end position="120"/>
    </location>
</feature>
<dbReference type="InterPro" id="IPR050595">
    <property type="entry name" value="Bact_response_regulator"/>
</dbReference>
<dbReference type="InterPro" id="IPR011006">
    <property type="entry name" value="CheY-like_superfamily"/>
</dbReference>
<evidence type="ECO:0000259" key="3">
    <source>
        <dbReference type="PROSITE" id="PS50110"/>
    </source>
</evidence>
<evidence type="ECO:0000313" key="5">
    <source>
        <dbReference type="Proteomes" id="UP000603434"/>
    </source>
</evidence>
<dbReference type="AlphaFoldDB" id="A0A8J6NXZ3"/>
<name>A0A8J6NXZ3_9BACT</name>
<dbReference type="PROSITE" id="PS50110">
    <property type="entry name" value="RESPONSE_REGULATORY"/>
    <property type="match status" value="1"/>
</dbReference>
<evidence type="ECO:0000313" key="4">
    <source>
        <dbReference type="EMBL" id="MBC8362848.1"/>
    </source>
</evidence>
<dbReference type="Proteomes" id="UP000603434">
    <property type="component" value="Unassembled WGS sequence"/>
</dbReference>
<organism evidence="4 5">
    <name type="scientific">Candidatus Desulfatibia profunda</name>
    <dbReference type="NCBI Taxonomy" id="2841695"/>
    <lineage>
        <taxon>Bacteria</taxon>
        <taxon>Pseudomonadati</taxon>
        <taxon>Thermodesulfobacteriota</taxon>
        <taxon>Desulfobacteria</taxon>
        <taxon>Desulfobacterales</taxon>
        <taxon>Desulfobacterales incertae sedis</taxon>
        <taxon>Candidatus Desulfatibia</taxon>
    </lineage>
</organism>
<dbReference type="PANTHER" id="PTHR44591:SF19">
    <property type="entry name" value="TWO-COMPONENT RESPONSE REGULATOR-RELATED"/>
    <property type="match status" value="1"/>
</dbReference>
<dbReference type="InterPro" id="IPR001789">
    <property type="entry name" value="Sig_transdc_resp-reg_receiver"/>
</dbReference>
<dbReference type="GO" id="GO:0000160">
    <property type="term" value="P:phosphorelay signal transduction system"/>
    <property type="evidence" value="ECO:0007669"/>
    <property type="project" value="InterPro"/>
</dbReference>
<sequence length="168" mass="19372">MKTHTILIVDDEELILKSISRVLRNENCRILTAPSGEEGLAILKNNDVHLVISDQKMPGMSGLDFLKRVQREYPQILTIMLTGLAELKIAMDAINEAGVYKFILKPWDDNDLKVTVRRALETRELIWERNTLRRQVKTQDAILQELEKIYPDIGKVERDEDGYIVIDI</sequence>
<comment type="caution">
    <text evidence="4">The sequence shown here is derived from an EMBL/GenBank/DDBJ whole genome shotgun (WGS) entry which is preliminary data.</text>
</comment>
<evidence type="ECO:0000256" key="1">
    <source>
        <dbReference type="ARBA" id="ARBA00022553"/>
    </source>
</evidence>
<proteinExistence type="predicted"/>
<accession>A0A8J6NXZ3</accession>
<reference evidence="4 5" key="1">
    <citation type="submission" date="2020-08" db="EMBL/GenBank/DDBJ databases">
        <title>Bridging the membrane lipid divide: bacteria of the FCB group superphylum have the potential to synthesize archaeal ether lipids.</title>
        <authorList>
            <person name="Villanueva L."/>
            <person name="Von Meijenfeldt F.A.B."/>
            <person name="Westbye A.B."/>
            <person name="Yadav S."/>
            <person name="Hopmans E.C."/>
            <person name="Dutilh B.E."/>
            <person name="Sinninghe Damste J.S."/>
        </authorList>
    </citation>
    <scope>NUCLEOTIDE SEQUENCE [LARGE SCALE GENOMIC DNA]</scope>
    <source>
        <strain evidence="4">NIOZ-UU30</strain>
    </source>
</reference>
<keyword evidence="1 2" id="KW-0597">Phosphoprotein</keyword>
<evidence type="ECO:0000256" key="2">
    <source>
        <dbReference type="PROSITE-ProRule" id="PRU00169"/>
    </source>
</evidence>
<dbReference type="PANTHER" id="PTHR44591">
    <property type="entry name" value="STRESS RESPONSE REGULATOR PROTEIN 1"/>
    <property type="match status" value="1"/>
</dbReference>
<dbReference type="Pfam" id="PF00072">
    <property type="entry name" value="Response_reg"/>
    <property type="match status" value="1"/>
</dbReference>
<dbReference type="EMBL" id="JACNJH010000227">
    <property type="protein sequence ID" value="MBC8362848.1"/>
    <property type="molecule type" value="Genomic_DNA"/>
</dbReference>
<protein>
    <submittedName>
        <fullName evidence="4">Response regulator</fullName>
    </submittedName>
</protein>
<dbReference type="SUPFAM" id="SSF52172">
    <property type="entry name" value="CheY-like"/>
    <property type="match status" value="1"/>
</dbReference>